<accession>A0ACB8QUC5</accession>
<keyword evidence="2" id="KW-1185">Reference proteome</keyword>
<name>A0ACB8QUC5_9AGAM</name>
<sequence>MDGRHPHGMLFNPEADLLAKARNLEQYRVVHHVAPLRVPEVDQQNSHSSLHHDRRRSISPERSPTPLVRSDRIRLSHTRLPTPLCMPGHRCVTPSSVARESSVDPFLERPPKRGVKRERPDDEDDEEREQWFARSLRRIPSTTVAESFRSNLVDFHPVAVATADTTPRPVLALAPDLTPTSSEERLFDTEEAELPSPGSDEDGGPVALFAGLPPSSPPPGSSRASMTEAIEYTAVEGSPLGTEHSFADSDDWGHPPTEPISPPGSYDYRSLRRERAYVDVEDADVGDTDDQSDAHTVVQNTGSSFFVEHDASGYLAPPLADFALEDQSPTPDTDEGDAPTPRASYLDWPSPVVQYDSTGVSSPRYYLPLSPAYLPPRLRPREGAGFPRRAMSASPSWD</sequence>
<comment type="caution">
    <text evidence="1">The sequence shown here is derived from an EMBL/GenBank/DDBJ whole genome shotgun (WGS) entry which is preliminary data.</text>
</comment>
<reference evidence="1" key="2">
    <citation type="journal article" date="2022" name="New Phytol.">
        <title>Evolutionary transition to the ectomycorrhizal habit in the genomes of a hyperdiverse lineage of mushroom-forming fungi.</title>
        <authorList>
            <person name="Looney B."/>
            <person name="Miyauchi S."/>
            <person name="Morin E."/>
            <person name="Drula E."/>
            <person name="Courty P.E."/>
            <person name="Kohler A."/>
            <person name="Kuo A."/>
            <person name="LaButti K."/>
            <person name="Pangilinan J."/>
            <person name="Lipzen A."/>
            <person name="Riley R."/>
            <person name="Andreopoulos W."/>
            <person name="He G."/>
            <person name="Johnson J."/>
            <person name="Nolan M."/>
            <person name="Tritt A."/>
            <person name="Barry K.W."/>
            <person name="Grigoriev I.V."/>
            <person name="Nagy L.G."/>
            <person name="Hibbett D."/>
            <person name="Henrissat B."/>
            <person name="Matheny P.B."/>
            <person name="Labbe J."/>
            <person name="Martin F.M."/>
        </authorList>
    </citation>
    <scope>NUCLEOTIDE SEQUENCE</scope>
    <source>
        <strain evidence="1">EC-137</strain>
    </source>
</reference>
<evidence type="ECO:0000313" key="1">
    <source>
        <dbReference type="EMBL" id="KAI0035499.1"/>
    </source>
</evidence>
<protein>
    <submittedName>
        <fullName evidence="1">Uncharacterized protein</fullName>
    </submittedName>
</protein>
<dbReference type="Proteomes" id="UP000814128">
    <property type="component" value="Unassembled WGS sequence"/>
</dbReference>
<proteinExistence type="predicted"/>
<gene>
    <name evidence="1" type="ORF">K488DRAFT_82942</name>
</gene>
<reference evidence="1" key="1">
    <citation type="submission" date="2021-02" db="EMBL/GenBank/DDBJ databases">
        <authorList>
            <consortium name="DOE Joint Genome Institute"/>
            <person name="Ahrendt S."/>
            <person name="Looney B.P."/>
            <person name="Miyauchi S."/>
            <person name="Morin E."/>
            <person name="Drula E."/>
            <person name="Courty P.E."/>
            <person name="Chicoki N."/>
            <person name="Fauchery L."/>
            <person name="Kohler A."/>
            <person name="Kuo A."/>
            <person name="Labutti K."/>
            <person name="Pangilinan J."/>
            <person name="Lipzen A."/>
            <person name="Riley R."/>
            <person name="Andreopoulos W."/>
            <person name="He G."/>
            <person name="Johnson J."/>
            <person name="Barry K.W."/>
            <person name="Grigoriev I.V."/>
            <person name="Nagy L."/>
            <person name="Hibbett D."/>
            <person name="Henrissat B."/>
            <person name="Matheny P.B."/>
            <person name="Labbe J."/>
            <person name="Martin F."/>
        </authorList>
    </citation>
    <scope>NUCLEOTIDE SEQUENCE</scope>
    <source>
        <strain evidence="1">EC-137</strain>
    </source>
</reference>
<organism evidence="1 2">
    <name type="scientific">Vararia minispora EC-137</name>
    <dbReference type="NCBI Taxonomy" id="1314806"/>
    <lineage>
        <taxon>Eukaryota</taxon>
        <taxon>Fungi</taxon>
        <taxon>Dikarya</taxon>
        <taxon>Basidiomycota</taxon>
        <taxon>Agaricomycotina</taxon>
        <taxon>Agaricomycetes</taxon>
        <taxon>Russulales</taxon>
        <taxon>Lachnocladiaceae</taxon>
        <taxon>Vararia</taxon>
    </lineage>
</organism>
<evidence type="ECO:0000313" key="2">
    <source>
        <dbReference type="Proteomes" id="UP000814128"/>
    </source>
</evidence>
<dbReference type="EMBL" id="MU273483">
    <property type="protein sequence ID" value="KAI0035499.1"/>
    <property type="molecule type" value="Genomic_DNA"/>
</dbReference>